<protein>
    <submittedName>
        <fullName evidence="1">Uncharacterized protein</fullName>
    </submittedName>
</protein>
<dbReference type="RefSeq" id="WP_201094003.1">
    <property type="nucleotide sequence ID" value="NZ_CP067393.1"/>
</dbReference>
<dbReference type="AlphaFoldDB" id="A0A974NGC3"/>
<dbReference type="Gene3D" id="3.30.700.10">
    <property type="entry name" value="Glycoprotein, Type 4 Pilin"/>
    <property type="match status" value="1"/>
</dbReference>
<accession>A0A974NGC3</accession>
<keyword evidence="2" id="KW-1185">Reference proteome</keyword>
<name>A0A974NGC3_9GAMM</name>
<reference evidence="1 2" key="1">
    <citation type="submission" date="2021-01" db="EMBL/GenBank/DDBJ databases">
        <title>Entomomonas sp. F2A isolated from a house cricket (Acheta domesticus).</title>
        <authorList>
            <person name="Spergser J."/>
            <person name="Busse H.-J."/>
        </authorList>
    </citation>
    <scope>NUCLEOTIDE SEQUENCE [LARGE SCALE GENOMIC DNA]</scope>
    <source>
        <strain evidence="1 2">F2A</strain>
    </source>
</reference>
<sequence length="172" mass="20249">MVKLIKKRTLFIIGFWVIFVVLFIASHKILSQVILHYQKRPALETQQAYQLIKQYQQPLISFYQKYKRCPTMADKQQLIAQVEAHEYVKTIRFLADEQSNTCFITAVMRSDTPSKDVKNGLIAITYDVHQMPQQDWPCYTNITNIYTVEACRNNPLPENLQRVLTEYTRSIQ</sequence>
<gene>
    <name evidence="1" type="ORF">JHT90_03210</name>
</gene>
<evidence type="ECO:0000313" key="1">
    <source>
        <dbReference type="EMBL" id="QQP86265.1"/>
    </source>
</evidence>
<dbReference type="EMBL" id="CP067393">
    <property type="protein sequence ID" value="QQP86265.1"/>
    <property type="molecule type" value="Genomic_DNA"/>
</dbReference>
<dbReference type="Proteomes" id="UP000595278">
    <property type="component" value="Chromosome"/>
</dbReference>
<organism evidence="1 2">
    <name type="scientific">Entomomonas asaccharolytica</name>
    <dbReference type="NCBI Taxonomy" id="2785331"/>
    <lineage>
        <taxon>Bacteria</taxon>
        <taxon>Pseudomonadati</taxon>
        <taxon>Pseudomonadota</taxon>
        <taxon>Gammaproteobacteria</taxon>
        <taxon>Pseudomonadales</taxon>
        <taxon>Pseudomonadaceae</taxon>
        <taxon>Entomomonas</taxon>
    </lineage>
</organism>
<evidence type="ECO:0000313" key="2">
    <source>
        <dbReference type="Proteomes" id="UP000595278"/>
    </source>
</evidence>
<dbReference type="KEGG" id="eaz:JHT90_03210"/>
<proteinExistence type="predicted"/>